<organism evidence="2 3">
    <name type="scientific">Roseibium porphyridii</name>
    <dbReference type="NCBI Taxonomy" id="2866279"/>
    <lineage>
        <taxon>Bacteria</taxon>
        <taxon>Pseudomonadati</taxon>
        <taxon>Pseudomonadota</taxon>
        <taxon>Alphaproteobacteria</taxon>
        <taxon>Hyphomicrobiales</taxon>
        <taxon>Stappiaceae</taxon>
        <taxon>Roseibium</taxon>
    </lineage>
</organism>
<reference evidence="2 3" key="1">
    <citation type="submission" date="2023-03" db="EMBL/GenBank/DDBJ databases">
        <title>Roseibium porphyridii sp. nov. and Roseibium rhodosorbium sp. nov. isolated from marine algae, Porphyridium cruentum and Rhodosorus marinus, respectively.</title>
        <authorList>
            <person name="Lee M.W."/>
            <person name="Choi B.J."/>
            <person name="Lee J.K."/>
            <person name="Choi D.G."/>
            <person name="Baek J.H."/>
            <person name="Bayburt H."/>
            <person name="Kim J.M."/>
            <person name="Han D.M."/>
            <person name="Kim K.H."/>
            <person name="Jeon C.O."/>
        </authorList>
    </citation>
    <scope>NUCLEOTIDE SEQUENCE [LARGE SCALE GENOMIC DNA]</scope>
    <source>
        <strain evidence="2 3">KMA01</strain>
        <plasmid evidence="2 3">unnamed2</plasmid>
    </source>
</reference>
<dbReference type="Gene3D" id="3.40.50.300">
    <property type="entry name" value="P-loop containing nucleotide triphosphate hydrolases"/>
    <property type="match status" value="1"/>
</dbReference>
<keyword evidence="3" id="KW-1185">Reference proteome</keyword>
<dbReference type="Proteomes" id="UP001209803">
    <property type="component" value="Plasmid unnamed2"/>
</dbReference>
<geneLocation type="plasmid" evidence="2 3">
    <name>unnamed2</name>
</geneLocation>
<protein>
    <submittedName>
        <fullName evidence="2">AAA family ATPase</fullName>
    </submittedName>
</protein>
<dbReference type="SMART" id="SM00382">
    <property type="entry name" value="AAA"/>
    <property type="match status" value="1"/>
</dbReference>
<dbReference type="SUPFAM" id="SSF52540">
    <property type="entry name" value="P-loop containing nucleoside triphosphate hydrolases"/>
    <property type="match status" value="1"/>
</dbReference>
<dbReference type="PANTHER" id="PTHR37291">
    <property type="entry name" value="5-METHYLCYTOSINE-SPECIFIC RESTRICTION ENZYME B"/>
    <property type="match status" value="1"/>
</dbReference>
<evidence type="ECO:0000259" key="1">
    <source>
        <dbReference type="SMART" id="SM00382"/>
    </source>
</evidence>
<keyword evidence="2" id="KW-0614">Plasmid</keyword>
<dbReference type="CDD" id="cd00009">
    <property type="entry name" value="AAA"/>
    <property type="match status" value="1"/>
</dbReference>
<dbReference type="RefSeq" id="WP_265684738.1">
    <property type="nucleotide sequence ID" value="NZ_CP120865.1"/>
</dbReference>
<gene>
    <name evidence="2" type="ORF">K1718_27440</name>
</gene>
<dbReference type="EMBL" id="CP120865">
    <property type="protein sequence ID" value="WFE92636.1"/>
    <property type="molecule type" value="Genomic_DNA"/>
</dbReference>
<accession>A0ABY8FB00</accession>
<dbReference type="InterPro" id="IPR011704">
    <property type="entry name" value="ATPase_dyneun-rel_AAA"/>
</dbReference>
<evidence type="ECO:0000313" key="3">
    <source>
        <dbReference type="Proteomes" id="UP001209803"/>
    </source>
</evidence>
<dbReference type="Pfam" id="PF07728">
    <property type="entry name" value="AAA_5"/>
    <property type="match status" value="1"/>
</dbReference>
<dbReference type="InterPro" id="IPR027417">
    <property type="entry name" value="P-loop_NTPase"/>
</dbReference>
<name>A0ABY8FB00_9HYPH</name>
<proteinExistence type="predicted"/>
<dbReference type="PANTHER" id="PTHR37291:SF1">
    <property type="entry name" value="TYPE IV METHYL-DIRECTED RESTRICTION ENZYME ECOKMCRB SUBUNIT"/>
    <property type="match status" value="1"/>
</dbReference>
<dbReference type="InterPro" id="IPR052934">
    <property type="entry name" value="Methyl-DNA_Rec/Restrict_Enz"/>
</dbReference>
<feature type="domain" description="AAA+ ATPase" evidence="1">
    <location>
        <begin position="261"/>
        <end position="435"/>
    </location>
</feature>
<sequence>MQYLDIPTIKSAIEGLQGISANWLIPAFVFAANNVGTDELVDMSQQKGTDHFLDRYFNGNLIGLEPFPSGNNLLRPRLRGIRWDRGPFSRDYVIRQDTKMWGNLFSSRGYREMRQRGELVGEKATVRLTEAFQPAFEGQIPEAFEFENFMVWLFAFSGFPDEIDSWQKLFEHLLIEELELTEFQAPYRERFKLTEGRSWPDTIDARPSDGEFQRELAPRLLQSFVTVTPPPAAPLTSTKKELMSGDDPILATVRSAIAKGTSHSFLLAGPPGTGKTKWAHDIAEFLTDQDENRVLFLQFHPAFGYDDFVEGFRPAPLEADDENDSSGGVTYVLDQRHFLKFAGKAAEDSENLYVLVIDELNRGDVARIFGELLTYLELDYRDKEFTLAVSGKPTTLPHNLVVLATANPFDRSVTDLDDALLRRFIVIMMEPDKAFLENYLKGQGVENRVLHRTLRLFDILNDAFPAGFGHTNFLKVRTIEDLAEVWAGRVQLGIQRTLFHDRQRFEALRAEIDQLLAIDEEAEAAGTDDAE</sequence>
<evidence type="ECO:0000313" key="2">
    <source>
        <dbReference type="EMBL" id="WFE92636.1"/>
    </source>
</evidence>
<dbReference type="InterPro" id="IPR003593">
    <property type="entry name" value="AAA+_ATPase"/>
</dbReference>